<reference evidence="1" key="1">
    <citation type="submission" date="2021-06" db="EMBL/GenBank/DDBJ databases">
        <authorList>
            <person name="Kallberg Y."/>
            <person name="Tangrot J."/>
            <person name="Rosling A."/>
        </authorList>
    </citation>
    <scope>NUCLEOTIDE SEQUENCE</scope>
    <source>
        <strain evidence="1">MT106</strain>
    </source>
</reference>
<sequence length="100" mass="11434">MSQPQIPTISNKFLTVKSFKKAAQQDAKAAGFTFSVSSSKMSRVGKVNRTPFVILQCTMRGEYRNNHEITKETRKRKKFTKRQNCPVILRVVLNEDAGVW</sequence>
<dbReference type="OrthoDB" id="2365479at2759"/>
<organism evidence="1 2">
    <name type="scientific">Ambispora gerdemannii</name>
    <dbReference type="NCBI Taxonomy" id="144530"/>
    <lineage>
        <taxon>Eukaryota</taxon>
        <taxon>Fungi</taxon>
        <taxon>Fungi incertae sedis</taxon>
        <taxon>Mucoromycota</taxon>
        <taxon>Glomeromycotina</taxon>
        <taxon>Glomeromycetes</taxon>
        <taxon>Archaeosporales</taxon>
        <taxon>Ambisporaceae</taxon>
        <taxon>Ambispora</taxon>
    </lineage>
</organism>
<dbReference type="AlphaFoldDB" id="A0A9N9ES74"/>
<evidence type="ECO:0000313" key="2">
    <source>
        <dbReference type="Proteomes" id="UP000789831"/>
    </source>
</evidence>
<comment type="caution">
    <text evidence="1">The sequence shown here is derived from an EMBL/GenBank/DDBJ whole genome shotgun (WGS) entry which is preliminary data.</text>
</comment>
<gene>
    <name evidence="1" type="ORF">AGERDE_LOCUS12991</name>
</gene>
<proteinExistence type="predicted"/>
<accession>A0A9N9ES74</accession>
<protein>
    <submittedName>
        <fullName evidence="1">1209_t:CDS:1</fullName>
    </submittedName>
</protein>
<keyword evidence="2" id="KW-1185">Reference proteome</keyword>
<dbReference type="Proteomes" id="UP000789831">
    <property type="component" value="Unassembled WGS sequence"/>
</dbReference>
<dbReference type="EMBL" id="CAJVPL010013071">
    <property type="protein sequence ID" value="CAG8687759.1"/>
    <property type="molecule type" value="Genomic_DNA"/>
</dbReference>
<feature type="non-terminal residue" evidence="1">
    <location>
        <position position="100"/>
    </location>
</feature>
<name>A0A9N9ES74_9GLOM</name>
<evidence type="ECO:0000313" key="1">
    <source>
        <dbReference type="EMBL" id="CAG8687759.1"/>
    </source>
</evidence>